<feature type="domain" description="Sm" evidence="3">
    <location>
        <begin position="4"/>
        <end position="87"/>
    </location>
</feature>
<dbReference type="GO" id="GO:0000932">
    <property type="term" value="C:P-body"/>
    <property type="evidence" value="ECO:0007669"/>
    <property type="project" value="TreeGrafter"/>
</dbReference>
<dbReference type="PANTHER" id="PTHR13586:SF14">
    <property type="entry name" value="PROTEIN DECAPPING 5-LIKE"/>
    <property type="match status" value="1"/>
</dbReference>
<feature type="region of interest" description="Disordered" evidence="1">
    <location>
        <begin position="663"/>
        <end position="706"/>
    </location>
</feature>
<dbReference type="InterPro" id="IPR025762">
    <property type="entry name" value="DFDF"/>
</dbReference>
<evidence type="ECO:0000259" key="2">
    <source>
        <dbReference type="PROSITE" id="PS51512"/>
    </source>
</evidence>
<feature type="region of interest" description="Disordered" evidence="1">
    <location>
        <begin position="590"/>
        <end position="619"/>
    </location>
</feature>
<evidence type="ECO:0000313" key="4">
    <source>
        <dbReference type="EMBL" id="JAP34516.1"/>
    </source>
</evidence>
<evidence type="ECO:0000259" key="3">
    <source>
        <dbReference type="PROSITE" id="PS52002"/>
    </source>
</evidence>
<dbReference type="AlphaFoldDB" id="A0A0V0IPS2"/>
<name>A0A0V0IPS2_SOLCH</name>
<dbReference type="Pfam" id="PF09532">
    <property type="entry name" value="FDF"/>
    <property type="match status" value="1"/>
</dbReference>
<dbReference type="InterPro" id="IPR047575">
    <property type="entry name" value="Sm"/>
</dbReference>
<sequence length="706" mass="76053">MATAASKAADSYIGSLICLITKSDIRYEGFLFHLDAAESTIGLRNVKSYGSEGRKKDGPQISPSDKIYEYIFFRGSDIKDLQVISSPSPQSTAVVPDDPAIIQTHFPNPTPPTIGMTSPGVAQVADVSTSAPSMLPVAPFLLNLPPNPLLPSSNLWGSSLPPPPVNISGPAVPNYWPGVVGSSGGVSHYQQQRFPPPPQSLVASLPIQQQAQHQNVNALAGGSSLAAQHHPLLMPISTTSPNVLPAVPSPSGQSNPRQPAKPAFNLLSIPMPNDASRTLSTVAVDVYPRTVSSLEAELNANANLAPVRKEPSSVISTSGSFPTFSQTVSSIVDTKGASLSNLSRLSLLTPEVQSGVEDSSSSRSMQNPNFDVYTGQASVSEPLPSGSIEETLESLPKSPTKILRGSTSSHHNRSYYSQGRDGAHQDTSSTHHNSRGPAHRGNVPNGGPVYAQQSYRKHASGRGNGVIGAALHSRQSNMGMGRGKVPNGVPQHNHHNTGIQFRDGVPQHNHRNTGIQFRDGVPQHNHRNTGIQFRDGVPQHNHCNTGSHFRGRGAKYPLMAKRFSEDFDFEAMNEKFNKKEVWDFLGRSNKAESDEGVGDEKEMDESDVEDATGDGSAKHDNKPVYCKEDFFDSLSCHALDRESGKVKFSDQRKKDVETFGEIQKNQRGRGQGARMSGGFQQSYRGRGYDNARGGRGQGRTVWGRVT</sequence>
<feature type="compositionally biased region" description="Acidic residues" evidence="1">
    <location>
        <begin position="594"/>
        <end position="612"/>
    </location>
</feature>
<dbReference type="SUPFAM" id="SSF50182">
    <property type="entry name" value="Sm-like ribonucleoproteins"/>
    <property type="match status" value="1"/>
</dbReference>
<dbReference type="GO" id="GO:0033962">
    <property type="term" value="P:P-body assembly"/>
    <property type="evidence" value="ECO:0007669"/>
    <property type="project" value="TreeGrafter"/>
</dbReference>
<proteinExistence type="predicted"/>
<dbReference type="EMBL" id="GEDG01003897">
    <property type="protein sequence ID" value="JAP34516.1"/>
    <property type="molecule type" value="Transcribed_RNA"/>
</dbReference>
<dbReference type="PANTHER" id="PTHR13586">
    <property type="entry name" value="SCD6 PROTEIN-RELATED"/>
    <property type="match status" value="1"/>
</dbReference>
<organism evidence="4">
    <name type="scientific">Solanum chacoense</name>
    <name type="common">Chaco potato</name>
    <dbReference type="NCBI Taxonomy" id="4108"/>
    <lineage>
        <taxon>Eukaryota</taxon>
        <taxon>Viridiplantae</taxon>
        <taxon>Streptophyta</taxon>
        <taxon>Embryophyta</taxon>
        <taxon>Tracheophyta</taxon>
        <taxon>Spermatophyta</taxon>
        <taxon>Magnoliopsida</taxon>
        <taxon>eudicotyledons</taxon>
        <taxon>Gunneridae</taxon>
        <taxon>Pentapetalae</taxon>
        <taxon>asterids</taxon>
        <taxon>lamiids</taxon>
        <taxon>Solanales</taxon>
        <taxon>Solanaceae</taxon>
        <taxon>Solanoideae</taxon>
        <taxon>Solaneae</taxon>
        <taxon>Solanum</taxon>
    </lineage>
</organism>
<dbReference type="Pfam" id="PF12701">
    <property type="entry name" value="LSM14"/>
    <property type="match status" value="1"/>
</dbReference>
<protein>
    <submittedName>
        <fullName evidence="4">Putative ovule protein</fullName>
    </submittedName>
</protein>
<feature type="compositionally biased region" description="Polar residues" evidence="1">
    <location>
        <begin position="356"/>
        <end position="379"/>
    </location>
</feature>
<feature type="compositionally biased region" description="Polar residues" evidence="1">
    <location>
        <begin position="405"/>
        <end position="417"/>
    </location>
</feature>
<dbReference type="PROSITE" id="PS51512">
    <property type="entry name" value="DFDF"/>
    <property type="match status" value="1"/>
</dbReference>
<dbReference type="InterPro" id="IPR019050">
    <property type="entry name" value="FDF_dom"/>
</dbReference>
<accession>A0A0V0IPS2</accession>
<dbReference type="GO" id="GO:0003729">
    <property type="term" value="F:mRNA binding"/>
    <property type="evidence" value="ECO:0007669"/>
    <property type="project" value="TreeGrafter"/>
</dbReference>
<dbReference type="CDD" id="cd01736">
    <property type="entry name" value="LSm14_N"/>
    <property type="match status" value="1"/>
</dbReference>
<feature type="domain" description="DFDF" evidence="2">
    <location>
        <begin position="555"/>
        <end position="591"/>
    </location>
</feature>
<feature type="region of interest" description="Disordered" evidence="1">
    <location>
        <begin position="353"/>
        <end position="465"/>
    </location>
</feature>
<dbReference type="GO" id="GO:0034063">
    <property type="term" value="P:stress granule assembly"/>
    <property type="evidence" value="ECO:0007669"/>
    <property type="project" value="TreeGrafter"/>
</dbReference>
<dbReference type="InterPro" id="IPR025609">
    <property type="entry name" value="Lsm14-like_N"/>
</dbReference>
<evidence type="ECO:0000256" key="1">
    <source>
        <dbReference type="SAM" id="MobiDB-lite"/>
    </source>
</evidence>
<dbReference type="SMART" id="SM01199">
    <property type="entry name" value="FDF"/>
    <property type="match status" value="1"/>
</dbReference>
<feature type="region of interest" description="Disordered" evidence="1">
    <location>
        <begin position="494"/>
        <end position="523"/>
    </location>
</feature>
<dbReference type="InterPro" id="IPR010920">
    <property type="entry name" value="LSM_dom_sf"/>
</dbReference>
<dbReference type="Gene3D" id="2.30.30.100">
    <property type="match status" value="1"/>
</dbReference>
<dbReference type="SMART" id="SM01271">
    <property type="entry name" value="LSM14"/>
    <property type="match status" value="1"/>
</dbReference>
<dbReference type="PROSITE" id="PS52002">
    <property type="entry name" value="SM"/>
    <property type="match status" value="1"/>
</dbReference>
<reference evidence="4" key="1">
    <citation type="submission" date="2015-12" db="EMBL/GenBank/DDBJ databases">
        <title>Gene expression during late stages of embryo sac development: a critical building block for successful pollen-pistil interactions.</title>
        <authorList>
            <person name="Liu Y."/>
            <person name="Joly V."/>
            <person name="Sabar M."/>
            <person name="Matton D.P."/>
        </authorList>
    </citation>
    <scope>NUCLEOTIDE SEQUENCE</scope>
</reference>